<evidence type="ECO:0000259" key="17">
    <source>
        <dbReference type="PROSITE" id="PS51695"/>
    </source>
</evidence>
<reference evidence="18" key="1">
    <citation type="journal article" date="2023" name="Mol. Phylogenet. Evol.">
        <title>Genome-scale phylogeny and comparative genomics of the fungal order Sordariales.</title>
        <authorList>
            <person name="Hensen N."/>
            <person name="Bonometti L."/>
            <person name="Westerberg I."/>
            <person name="Brannstrom I.O."/>
            <person name="Guillou S."/>
            <person name="Cros-Aarteil S."/>
            <person name="Calhoun S."/>
            <person name="Haridas S."/>
            <person name="Kuo A."/>
            <person name="Mondo S."/>
            <person name="Pangilinan J."/>
            <person name="Riley R."/>
            <person name="LaButti K."/>
            <person name="Andreopoulos B."/>
            <person name="Lipzen A."/>
            <person name="Chen C."/>
            <person name="Yan M."/>
            <person name="Daum C."/>
            <person name="Ng V."/>
            <person name="Clum A."/>
            <person name="Steindorff A."/>
            <person name="Ohm R.A."/>
            <person name="Martin F."/>
            <person name="Silar P."/>
            <person name="Natvig D.O."/>
            <person name="Lalanne C."/>
            <person name="Gautier V."/>
            <person name="Ament-Velasquez S.L."/>
            <person name="Kruys A."/>
            <person name="Hutchinson M.I."/>
            <person name="Powell A.J."/>
            <person name="Barry K."/>
            <person name="Miller A.N."/>
            <person name="Grigoriev I.V."/>
            <person name="Debuchy R."/>
            <person name="Gladieux P."/>
            <person name="Hiltunen Thoren M."/>
            <person name="Johannesson H."/>
        </authorList>
    </citation>
    <scope>NUCLEOTIDE SEQUENCE</scope>
    <source>
        <strain evidence="18">CBS 123565</strain>
    </source>
</reference>
<dbReference type="GO" id="GO:0008240">
    <property type="term" value="F:tripeptidyl-peptidase activity"/>
    <property type="evidence" value="ECO:0007669"/>
    <property type="project" value="UniProtKB-EC"/>
</dbReference>
<keyword evidence="11 15" id="KW-0106">Calcium</keyword>
<evidence type="ECO:0000256" key="3">
    <source>
        <dbReference type="ARBA" id="ARBA00004239"/>
    </source>
</evidence>
<dbReference type="EMBL" id="MU853422">
    <property type="protein sequence ID" value="KAK4131642.1"/>
    <property type="molecule type" value="Genomic_DNA"/>
</dbReference>
<evidence type="ECO:0000256" key="14">
    <source>
        <dbReference type="ARBA" id="ARBA00023180"/>
    </source>
</evidence>
<evidence type="ECO:0000256" key="16">
    <source>
        <dbReference type="SAM" id="SignalP"/>
    </source>
</evidence>
<dbReference type="AlphaFoldDB" id="A0AAN6UER9"/>
<evidence type="ECO:0000256" key="7">
    <source>
        <dbReference type="ARBA" id="ARBA00022723"/>
    </source>
</evidence>
<feature type="active site" description="Charge relay system" evidence="15">
    <location>
        <position position="282"/>
    </location>
</feature>
<dbReference type="SMART" id="SM00944">
    <property type="entry name" value="Pro-kuma_activ"/>
    <property type="match status" value="1"/>
</dbReference>
<gene>
    <name evidence="18" type="ORF">BT67DRAFT_485284</name>
</gene>
<keyword evidence="14" id="KW-0325">Glycoprotein</keyword>
<feature type="active site" description="Charge relay system" evidence="15">
    <location>
        <position position="495"/>
    </location>
</feature>
<dbReference type="SUPFAM" id="SSF54897">
    <property type="entry name" value="Protease propeptides/inhibitors"/>
    <property type="match status" value="1"/>
</dbReference>
<feature type="domain" description="Peptidase S53" evidence="17">
    <location>
        <begin position="207"/>
        <end position="585"/>
    </location>
</feature>
<evidence type="ECO:0000313" key="18">
    <source>
        <dbReference type="EMBL" id="KAK4131642.1"/>
    </source>
</evidence>
<reference evidence="18" key="2">
    <citation type="submission" date="2023-05" db="EMBL/GenBank/DDBJ databases">
        <authorList>
            <consortium name="Lawrence Berkeley National Laboratory"/>
            <person name="Steindorff A."/>
            <person name="Hensen N."/>
            <person name="Bonometti L."/>
            <person name="Westerberg I."/>
            <person name="Brannstrom I.O."/>
            <person name="Guillou S."/>
            <person name="Cros-Aarteil S."/>
            <person name="Calhoun S."/>
            <person name="Haridas S."/>
            <person name="Kuo A."/>
            <person name="Mondo S."/>
            <person name="Pangilinan J."/>
            <person name="Riley R."/>
            <person name="Labutti K."/>
            <person name="Andreopoulos B."/>
            <person name="Lipzen A."/>
            <person name="Chen C."/>
            <person name="Yanf M."/>
            <person name="Daum C."/>
            <person name="Ng V."/>
            <person name="Clum A."/>
            <person name="Ohm R."/>
            <person name="Martin F."/>
            <person name="Silar P."/>
            <person name="Natvig D."/>
            <person name="Lalanne C."/>
            <person name="Gautier V."/>
            <person name="Ament-Velasquez S.L."/>
            <person name="Kruys A."/>
            <person name="Hutchinson M.I."/>
            <person name="Powell A.J."/>
            <person name="Barry K."/>
            <person name="Miller A.N."/>
            <person name="Grigoriev I.V."/>
            <person name="Debuchy R."/>
            <person name="Gladieux P."/>
            <person name="Thoren M.H."/>
            <person name="Johannesson H."/>
        </authorList>
    </citation>
    <scope>NUCLEOTIDE SEQUENCE</scope>
    <source>
        <strain evidence="18">CBS 123565</strain>
    </source>
</reference>
<dbReference type="Proteomes" id="UP001304895">
    <property type="component" value="Unassembled WGS sequence"/>
</dbReference>
<keyword evidence="7 15" id="KW-0479">Metal-binding</keyword>
<dbReference type="CDD" id="cd04056">
    <property type="entry name" value="Peptidases_S53"/>
    <property type="match status" value="1"/>
</dbReference>
<evidence type="ECO:0000256" key="5">
    <source>
        <dbReference type="ARBA" id="ARBA00022525"/>
    </source>
</evidence>
<dbReference type="FunFam" id="3.40.50.200:FF:000015">
    <property type="entry name" value="Tripeptidyl peptidase A"/>
    <property type="match status" value="1"/>
</dbReference>
<evidence type="ECO:0000256" key="13">
    <source>
        <dbReference type="ARBA" id="ARBA00023145"/>
    </source>
</evidence>
<dbReference type="EC" id="3.4.14.10" evidence="4"/>
<dbReference type="SUPFAM" id="SSF52743">
    <property type="entry name" value="Subtilisin-like"/>
    <property type="match status" value="1"/>
</dbReference>
<dbReference type="InterPro" id="IPR036852">
    <property type="entry name" value="Peptidase_S8/S53_dom_sf"/>
</dbReference>
<dbReference type="GO" id="GO:0006508">
    <property type="term" value="P:proteolysis"/>
    <property type="evidence" value="ECO:0007669"/>
    <property type="project" value="UniProtKB-KW"/>
</dbReference>
<evidence type="ECO:0000256" key="2">
    <source>
        <dbReference type="ARBA" id="ARBA00002451"/>
    </source>
</evidence>
<feature type="binding site" evidence="15">
    <location>
        <position position="565"/>
    </location>
    <ligand>
        <name>Ca(2+)</name>
        <dbReference type="ChEBI" id="CHEBI:29108"/>
    </ligand>
</feature>
<feature type="binding site" evidence="15">
    <location>
        <position position="537"/>
    </location>
    <ligand>
        <name>Ca(2+)</name>
        <dbReference type="ChEBI" id="CHEBI:29108"/>
    </ligand>
</feature>
<comment type="function">
    <text evidence="2">Secreted tripeptidyl-peptidase which degrades proteins at acidic pHs and is involved in virulence.</text>
</comment>
<keyword evidence="6 15" id="KW-0645">Protease</keyword>
<evidence type="ECO:0000256" key="1">
    <source>
        <dbReference type="ARBA" id="ARBA00001910"/>
    </source>
</evidence>
<keyword evidence="5" id="KW-0964">Secreted</keyword>
<dbReference type="InterPro" id="IPR030400">
    <property type="entry name" value="Sedolisin_dom"/>
</dbReference>
<dbReference type="CDD" id="cd11377">
    <property type="entry name" value="Pro-peptidase_S53"/>
    <property type="match status" value="1"/>
</dbReference>
<dbReference type="Pfam" id="PF09286">
    <property type="entry name" value="Pro-kuma_activ"/>
    <property type="match status" value="1"/>
</dbReference>
<dbReference type="PROSITE" id="PS51695">
    <property type="entry name" value="SEDOLISIN"/>
    <property type="match status" value="1"/>
</dbReference>
<evidence type="ECO:0000256" key="4">
    <source>
        <dbReference type="ARBA" id="ARBA00012462"/>
    </source>
</evidence>
<dbReference type="InterPro" id="IPR050819">
    <property type="entry name" value="Tripeptidyl-peptidase_I"/>
</dbReference>
<dbReference type="GO" id="GO:0004252">
    <property type="term" value="F:serine-type endopeptidase activity"/>
    <property type="evidence" value="ECO:0007669"/>
    <property type="project" value="UniProtKB-UniRule"/>
</dbReference>
<comment type="cofactor">
    <cofactor evidence="15">
        <name>Ca(2+)</name>
        <dbReference type="ChEBI" id="CHEBI:29108"/>
    </cofactor>
    <text evidence="15">Binds 1 Ca(2+) ion per subunit.</text>
</comment>
<dbReference type="GO" id="GO:0046872">
    <property type="term" value="F:metal ion binding"/>
    <property type="evidence" value="ECO:0007669"/>
    <property type="project" value="UniProtKB-UniRule"/>
</dbReference>
<dbReference type="GO" id="GO:0005576">
    <property type="term" value="C:extracellular region"/>
    <property type="evidence" value="ECO:0007669"/>
    <property type="project" value="UniProtKB-SubCell"/>
</dbReference>
<keyword evidence="10 15" id="KW-0720">Serine protease</keyword>
<dbReference type="PANTHER" id="PTHR14218">
    <property type="entry name" value="PROTEASE S8 TRIPEPTIDYL PEPTIDASE I CLN2"/>
    <property type="match status" value="1"/>
</dbReference>
<feature type="chain" id="PRO_5042962436" description="tripeptidyl-peptidase II" evidence="16">
    <location>
        <begin position="16"/>
        <end position="589"/>
    </location>
</feature>
<comment type="catalytic activity">
    <reaction evidence="1">
        <text>Release of an N-terminal tripeptide from a polypeptide.</text>
        <dbReference type="EC" id="3.4.14.10"/>
    </reaction>
</comment>
<feature type="binding site" evidence="15">
    <location>
        <position position="563"/>
    </location>
    <ligand>
        <name>Ca(2+)</name>
        <dbReference type="ChEBI" id="CHEBI:29108"/>
    </ligand>
</feature>
<evidence type="ECO:0000256" key="15">
    <source>
        <dbReference type="PROSITE-ProRule" id="PRU01032"/>
    </source>
</evidence>
<evidence type="ECO:0000256" key="8">
    <source>
        <dbReference type="ARBA" id="ARBA00022729"/>
    </source>
</evidence>
<sequence length="589" mass="62959">MLRFLALFVAATASARVIMDSVAAVPKGWAELRKGSPGETIFLRIALKQQHGAALDQAVLEMSTPGHRNYGMHMTRDELRTYTSPSDAAVSAATRWLSTHGIQPLMDHDWISFTTTVRTADALLDTRFAWYQHGSDSPKLRALSYSVPDFVAAHIDLVQPTTRFGHFGARKSTVFEAHRFEFADAAGGPASKMHSVPATATANCDEFIEPECLKMLYNIRYTPPASTDNKVAFASFLEQYARYDDLKLFQQTYVPDATGQSLSVEMVNGGSNDQQSPADSMEANLDAQYLLGISHPIPLLEYSTAGRGPVVPTESQPTAPGSNEPYLEWLLYLGGLPDAALPQTISVSYGEAEQSVPREYALKVCDLFRDLGGRGVSVLFASGDWGPGRACVSNTNNATVFEPTFPAGCPWVTSVGGTTGLAREAGVRFSSGGFSIYHAQPAWQRAAVAPFLARLGDAHAPFFDRAGRGIPDVAAQAARFVVYDSGATALVGGTSAACPVVAGVVALLNAARRARGRPPLGFLNPWLYDNAAAFADVVSGRAVGCRDRPEFGGYGAQWNATVGWDPVTGLGTPVFDKLLEAAAPGVPNA</sequence>
<dbReference type="PROSITE" id="PS00138">
    <property type="entry name" value="SUBTILASE_SER"/>
    <property type="match status" value="1"/>
</dbReference>
<comment type="subcellular location">
    <subcellularLocation>
        <location evidence="3">Secreted</location>
        <location evidence="3">Extracellular space</location>
    </subcellularLocation>
</comment>
<organism evidence="18 19">
    <name type="scientific">Trichocladium antarcticum</name>
    <dbReference type="NCBI Taxonomy" id="1450529"/>
    <lineage>
        <taxon>Eukaryota</taxon>
        <taxon>Fungi</taxon>
        <taxon>Dikarya</taxon>
        <taxon>Ascomycota</taxon>
        <taxon>Pezizomycotina</taxon>
        <taxon>Sordariomycetes</taxon>
        <taxon>Sordariomycetidae</taxon>
        <taxon>Sordariales</taxon>
        <taxon>Chaetomiaceae</taxon>
        <taxon>Trichocladium</taxon>
    </lineage>
</organism>
<feature type="signal peptide" evidence="16">
    <location>
        <begin position="1"/>
        <end position="15"/>
    </location>
</feature>
<name>A0AAN6UER9_9PEZI</name>
<keyword evidence="19" id="KW-1185">Reference proteome</keyword>
<proteinExistence type="predicted"/>
<dbReference type="InterPro" id="IPR000209">
    <property type="entry name" value="Peptidase_S8/S53_dom"/>
</dbReference>
<dbReference type="Pfam" id="PF00082">
    <property type="entry name" value="Peptidase_S8"/>
    <property type="match status" value="1"/>
</dbReference>
<comment type="caution">
    <text evidence="18">The sequence shown here is derived from an EMBL/GenBank/DDBJ whole genome shotgun (WGS) entry which is preliminary data.</text>
</comment>
<accession>A0AAN6UER9</accession>
<evidence type="ECO:0000313" key="19">
    <source>
        <dbReference type="Proteomes" id="UP001304895"/>
    </source>
</evidence>
<evidence type="ECO:0000256" key="6">
    <source>
        <dbReference type="ARBA" id="ARBA00022670"/>
    </source>
</evidence>
<evidence type="ECO:0000256" key="10">
    <source>
        <dbReference type="ARBA" id="ARBA00022825"/>
    </source>
</evidence>
<keyword evidence="8 16" id="KW-0732">Signal</keyword>
<dbReference type="InterPro" id="IPR015366">
    <property type="entry name" value="S53_propep"/>
</dbReference>
<evidence type="ECO:0000256" key="9">
    <source>
        <dbReference type="ARBA" id="ARBA00022801"/>
    </source>
</evidence>
<evidence type="ECO:0000256" key="12">
    <source>
        <dbReference type="ARBA" id="ARBA00023026"/>
    </source>
</evidence>
<dbReference type="InterPro" id="IPR023828">
    <property type="entry name" value="Peptidase_S8_Ser-AS"/>
</dbReference>
<dbReference type="PANTHER" id="PTHR14218:SF15">
    <property type="entry name" value="TRIPEPTIDYL-PEPTIDASE 1"/>
    <property type="match status" value="1"/>
</dbReference>
<keyword evidence="9 15" id="KW-0378">Hydrolase</keyword>
<protein>
    <recommendedName>
        <fullName evidence="4">tripeptidyl-peptidase II</fullName>
        <ecNumber evidence="4">3.4.14.10</ecNumber>
    </recommendedName>
</protein>
<feature type="binding site" evidence="15">
    <location>
        <position position="536"/>
    </location>
    <ligand>
        <name>Ca(2+)</name>
        <dbReference type="ChEBI" id="CHEBI:29108"/>
    </ligand>
</feature>
<feature type="active site" description="Charge relay system" evidence="15">
    <location>
        <position position="286"/>
    </location>
</feature>
<keyword evidence="12" id="KW-0843">Virulence</keyword>
<evidence type="ECO:0000256" key="11">
    <source>
        <dbReference type="ARBA" id="ARBA00022837"/>
    </source>
</evidence>
<keyword evidence="13" id="KW-0865">Zymogen</keyword>
<dbReference type="Gene3D" id="3.40.50.200">
    <property type="entry name" value="Peptidase S8/S53 domain"/>
    <property type="match status" value="1"/>
</dbReference>